<keyword evidence="3" id="KW-1185">Reference proteome</keyword>
<protein>
    <recommendedName>
        <fullName evidence="1">DUF577 domain-containing protein</fullName>
    </recommendedName>
</protein>
<dbReference type="AlphaFoldDB" id="R0GI98"/>
<dbReference type="eggNOG" id="ENOG502SCDU">
    <property type="taxonomic scope" value="Eukaryota"/>
</dbReference>
<dbReference type="PANTHER" id="PTHR31861:SF16">
    <property type="entry name" value="DUF577 DOMAIN-CONTAINING PROTEIN-RELATED"/>
    <property type="match status" value="1"/>
</dbReference>
<dbReference type="OrthoDB" id="1037689at2759"/>
<reference evidence="3" key="1">
    <citation type="journal article" date="2013" name="Nat. Genet.">
        <title>The Capsella rubella genome and the genomic consequences of rapid mating system evolution.</title>
        <authorList>
            <person name="Slotte T."/>
            <person name="Hazzouri K.M."/>
            <person name="Agren J.A."/>
            <person name="Koenig D."/>
            <person name="Maumus F."/>
            <person name="Guo Y.L."/>
            <person name="Steige K."/>
            <person name="Platts A.E."/>
            <person name="Escobar J.S."/>
            <person name="Newman L.K."/>
            <person name="Wang W."/>
            <person name="Mandakova T."/>
            <person name="Vello E."/>
            <person name="Smith L.M."/>
            <person name="Henz S.R."/>
            <person name="Steffen J."/>
            <person name="Takuno S."/>
            <person name="Brandvain Y."/>
            <person name="Coop G."/>
            <person name="Andolfatto P."/>
            <person name="Hu T.T."/>
            <person name="Blanchette M."/>
            <person name="Clark R.M."/>
            <person name="Quesneville H."/>
            <person name="Nordborg M."/>
            <person name="Gaut B.S."/>
            <person name="Lysak M.A."/>
            <person name="Jenkins J."/>
            <person name="Grimwood J."/>
            <person name="Chapman J."/>
            <person name="Prochnik S."/>
            <person name="Shu S."/>
            <person name="Rokhsar D."/>
            <person name="Schmutz J."/>
            <person name="Weigel D."/>
            <person name="Wright S.I."/>
        </authorList>
    </citation>
    <scope>NUCLEOTIDE SEQUENCE [LARGE SCALE GENOMIC DNA]</scope>
    <source>
        <strain evidence="3">cv. Monte Gargano</strain>
    </source>
</reference>
<name>R0GI98_9BRAS</name>
<dbReference type="Pfam" id="PF04510">
    <property type="entry name" value="DUF577"/>
    <property type="match status" value="2"/>
</dbReference>
<dbReference type="Proteomes" id="UP000029121">
    <property type="component" value="Unassembled WGS sequence"/>
</dbReference>
<feature type="domain" description="DUF577" evidence="1">
    <location>
        <begin position="2"/>
        <end position="137"/>
    </location>
</feature>
<dbReference type="EMBL" id="KB870811">
    <property type="protein sequence ID" value="EOA16549.1"/>
    <property type="molecule type" value="Genomic_DNA"/>
</dbReference>
<evidence type="ECO:0000259" key="1">
    <source>
        <dbReference type="Pfam" id="PF04510"/>
    </source>
</evidence>
<evidence type="ECO:0000313" key="3">
    <source>
        <dbReference type="Proteomes" id="UP000029121"/>
    </source>
</evidence>
<proteinExistence type="predicted"/>
<dbReference type="STRING" id="81985.R0GI98"/>
<accession>R0GI98</accession>
<gene>
    <name evidence="2" type="ORF">CARUB_v10004708mg</name>
</gene>
<dbReference type="InterPro" id="IPR007598">
    <property type="entry name" value="DUF577"/>
</dbReference>
<feature type="domain" description="DUF577" evidence="1">
    <location>
        <begin position="244"/>
        <end position="417"/>
    </location>
</feature>
<organism evidence="2 3">
    <name type="scientific">Capsella rubella</name>
    <dbReference type="NCBI Taxonomy" id="81985"/>
    <lineage>
        <taxon>Eukaryota</taxon>
        <taxon>Viridiplantae</taxon>
        <taxon>Streptophyta</taxon>
        <taxon>Embryophyta</taxon>
        <taxon>Tracheophyta</taxon>
        <taxon>Spermatophyta</taxon>
        <taxon>Magnoliopsida</taxon>
        <taxon>eudicotyledons</taxon>
        <taxon>Gunneridae</taxon>
        <taxon>Pentapetalae</taxon>
        <taxon>rosids</taxon>
        <taxon>malvids</taxon>
        <taxon>Brassicales</taxon>
        <taxon>Brassicaceae</taxon>
        <taxon>Camelineae</taxon>
        <taxon>Capsella</taxon>
    </lineage>
</organism>
<sequence length="480" mass="55981">MDLRKDQWDELGDGILTLTKDEPVKAFHVFVELPTVYKSCIDKFKHQILEEASNVFLDPYRVEDWSLALHTLVKISIQLVKTGMRLDLIDVLMGNQIVSFVTAVKKLVEMKREHFLVRGLEDFEMSFSRDMNLYHYTTDQCYFVLVLMGKIEGVETDLTKEIVRKIKMLVTEPNIKPHDDLKNCREGFDHCWNDHLKNLSSLEVLRIFASTELEDRSREIAIRRLNVLLSAHSLEKVPIDIAEIRELQPLLMSCLKEERISDSMFKVLGEVVNHVTYEMMDNQKETCYELRDYIASSTTEFQRAVYIFQCLTVDLVDEKFLYPVMENLFPQIITSLDPPGYLLVDNSCWVLAFTGAFCAATQLIEGPGYGDAVKEIAHKMIDSVRELVERGMEVGLVRRAFTDVETIVNKQLEWYMTSEYKFLKGLLWRLYAIKGMKWESKIVLWRINVIVEREVKEDEKELPESDDELDWLNLTDEKVE</sequence>
<dbReference type="PANTHER" id="PTHR31861">
    <property type="entry name" value="OS10G0507500 PROTEIN"/>
    <property type="match status" value="1"/>
</dbReference>
<dbReference type="KEGG" id="crb:17877758"/>
<evidence type="ECO:0000313" key="2">
    <source>
        <dbReference type="EMBL" id="EOA16549.1"/>
    </source>
</evidence>